<proteinExistence type="inferred from homology"/>
<dbReference type="KEGG" id="kba:A0U89_03975"/>
<dbReference type="UniPathway" id="UPA00609">
    <property type="reaction ID" value="UER00664"/>
</dbReference>
<dbReference type="GO" id="GO:0046342">
    <property type="term" value="P:CDP-diacylglycerol catabolic process"/>
    <property type="evidence" value="ECO:0007669"/>
    <property type="project" value="UniProtKB-UniPathway"/>
</dbReference>
<evidence type="ECO:0000313" key="20">
    <source>
        <dbReference type="Proteomes" id="UP000179145"/>
    </source>
</evidence>
<keyword evidence="15" id="KW-0594">Phospholipid biosynthesis</keyword>
<sequence>MLKKSSWIAGLGLVCAAGFATWYSFGWQTNKHNPDALWHIVHERCANGAKPCTIYDASHGFALLHSVEGRGQYLLIPTKKVPGIESADLLGPDVPNYFAQAWSFREYVSRSYGVSVPDRELSLAINSVSGRTQNQLHIHLDCLKPEVRRELDAMAGNFGPSWVDLPIRLEGHAYRGLYLSDLGRSPFQILAAEIAQPQMHMRDHTLVVAPLGAGFALLDDTAHGLDRASGEELQDHSCRDYVKPV</sequence>
<keyword evidence="13" id="KW-0443">Lipid metabolism</keyword>
<dbReference type="OrthoDB" id="481399at2"/>
<reference evidence="19 20" key="1">
    <citation type="journal article" date="2016" name="Microb. Cell Fact.">
        <title>Dissection of exopolysaccharide biosynthesis in Kozakia baliensis.</title>
        <authorList>
            <person name="Brandt J.U."/>
            <person name="Jakob F."/>
            <person name="Behr J."/>
            <person name="Geissler A.J."/>
            <person name="Vogel R.F."/>
        </authorList>
    </citation>
    <scope>NUCLEOTIDE SEQUENCE [LARGE SCALE GENOMIC DNA]</scope>
    <source>
        <strain evidence="19 20">DSM 14400</strain>
    </source>
</reference>
<dbReference type="Gene3D" id="3.30.428.30">
    <property type="entry name" value="HIT family - CDH-like"/>
    <property type="match status" value="1"/>
</dbReference>
<accession>A0A1D8US12</accession>
<evidence type="ECO:0000256" key="13">
    <source>
        <dbReference type="ARBA" id="ARBA00023098"/>
    </source>
</evidence>
<evidence type="ECO:0000256" key="9">
    <source>
        <dbReference type="ARBA" id="ARBA00022516"/>
    </source>
</evidence>
<comment type="pathway">
    <text evidence="4">Lipid metabolism.</text>
</comment>
<keyword evidence="8" id="KW-1003">Cell membrane</keyword>
<dbReference type="PIRSF" id="PIRSF001273">
    <property type="entry name" value="CDH"/>
    <property type="match status" value="1"/>
</dbReference>
<keyword evidence="10" id="KW-0812">Transmembrane</keyword>
<dbReference type="SUPFAM" id="SSF54197">
    <property type="entry name" value="HIT-like"/>
    <property type="match status" value="1"/>
</dbReference>
<comment type="catalytic activity">
    <reaction evidence="1">
        <text>a CDP-1,2-diacyl-sn-glycerol + H2O = a 1,2-diacyl-sn-glycero-3-phosphate + CMP + 2 H(+)</text>
        <dbReference type="Rhea" id="RHEA:15221"/>
        <dbReference type="ChEBI" id="CHEBI:15377"/>
        <dbReference type="ChEBI" id="CHEBI:15378"/>
        <dbReference type="ChEBI" id="CHEBI:58332"/>
        <dbReference type="ChEBI" id="CHEBI:58608"/>
        <dbReference type="ChEBI" id="CHEBI:60377"/>
        <dbReference type="EC" id="3.6.1.26"/>
    </reaction>
</comment>
<dbReference type="Proteomes" id="UP000179145">
    <property type="component" value="Chromosome"/>
</dbReference>
<name>A0A1D8US12_9PROT</name>
<dbReference type="STRING" id="153496.A0U89_03975"/>
<protein>
    <recommendedName>
        <fullName evidence="7">CDP-diacylglycerol pyrophosphatase</fullName>
        <ecNumber evidence="6">3.6.1.26</ecNumber>
    </recommendedName>
    <alternativeName>
        <fullName evidence="17">CDP-diacylglycerol phosphatidylhydrolase</fullName>
    </alternativeName>
    <alternativeName>
        <fullName evidence="18">CDP-diglyceride hydrolase</fullName>
    </alternativeName>
</protein>
<comment type="similarity">
    <text evidence="5">Belongs to the Cdh family.</text>
</comment>
<evidence type="ECO:0000313" key="19">
    <source>
        <dbReference type="EMBL" id="AOX16420.1"/>
    </source>
</evidence>
<keyword evidence="9" id="KW-0444">Lipid biosynthesis</keyword>
<dbReference type="EC" id="3.6.1.26" evidence="6"/>
<evidence type="ECO:0000256" key="11">
    <source>
        <dbReference type="ARBA" id="ARBA00022801"/>
    </source>
</evidence>
<keyword evidence="14" id="KW-0472">Membrane</keyword>
<keyword evidence="16" id="KW-1208">Phospholipid metabolism</keyword>
<evidence type="ECO:0000256" key="3">
    <source>
        <dbReference type="ARBA" id="ARBA00004927"/>
    </source>
</evidence>
<evidence type="ECO:0000256" key="5">
    <source>
        <dbReference type="ARBA" id="ARBA00006435"/>
    </source>
</evidence>
<evidence type="ECO:0000256" key="4">
    <source>
        <dbReference type="ARBA" id="ARBA00005189"/>
    </source>
</evidence>
<keyword evidence="11" id="KW-0378">Hydrolase</keyword>
<evidence type="ECO:0000256" key="10">
    <source>
        <dbReference type="ARBA" id="ARBA00022692"/>
    </source>
</evidence>
<evidence type="ECO:0000256" key="17">
    <source>
        <dbReference type="ARBA" id="ARBA00032888"/>
    </source>
</evidence>
<dbReference type="GO" id="GO:0008654">
    <property type="term" value="P:phospholipid biosynthetic process"/>
    <property type="evidence" value="ECO:0007669"/>
    <property type="project" value="UniProtKB-KW"/>
</dbReference>
<evidence type="ECO:0000256" key="6">
    <source>
        <dbReference type="ARBA" id="ARBA00012375"/>
    </source>
</evidence>
<evidence type="ECO:0000256" key="14">
    <source>
        <dbReference type="ARBA" id="ARBA00023136"/>
    </source>
</evidence>
<evidence type="ECO:0000256" key="16">
    <source>
        <dbReference type="ARBA" id="ARBA00023264"/>
    </source>
</evidence>
<evidence type="ECO:0000256" key="2">
    <source>
        <dbReference type="ARBA" id="ARBA00004162"/>
    </source>
</evidence>
<evidence type="ECO:0000256" key="1">
    <source>
        <dbReference type="ARBA" id="ARBA00001007"/>
    </source>
</evidence>
<comment type="pathway">
    <text evidence="3">Phospholipid metabolism; CDP-diacylglycerol degradation; phosphatidate from CDP-diacylglycerol: step 1/1.</text>
</comment>
<evidence type="ECO:0000256" key="8">
    <source>
        <dbReference type="ARBA" id="ARBA00022475"/>
    </source>
</evidence>
<evidence type="ECO:0000256" key="12">
    <source>
        <dbReference type="ARBA" id="ARBA00022989"/>
    </source>
</evidence>
<dbReference type="EMBL" id="CP014674">
    <property type="protein sequence ID" value="AOX16420.1"/>
    <property type="molecule type" value="Genomic_DNA"/>
</dbReference>
<dbReference type="InterPro" id="IPR036265">
    <property type="entry name" value="HIT-like_sf"/>
</dbReference>
<dbReference type="Pfam" id="PF02611">
    <property type="entry name" value="CDH"/>
    <property type="match status" value="1"/>
</dbReference>
<evidence type="ECO:0000256" key="18">
    <source>
        <dbReference type="ARBA" id="ARBA00032892"/>
    </source>
</evidence>
<keyword evidence="12" id="KW-1133">Transmembrane helix</keyword>
<dbReference type="GO" id="GO:0005886">
    <property type="term" value="C:plasma membrane"/>
    <property type="evidence" value="ECO:0007669"/>
    <property type="project" value="UniProtKB-SubCell"/>
</dbReference>
<evidence type="ECO:0000256" key="15">
    <source>
        <dbReference type="ARBA" id="ARBA00023209"/>
    </source>
</evidence>
<dbReference type="InterPro" id="IPR003763">
    <property type="entry name" value="CDP-diacylglyc_Pase"/>
</dbReference>
<comment type="subcellular location">
    <subcellularLocation>
        <location evidence="2">Cell membrane</location>
        <topology evidence="2">Single-pass membrane protein</topology>
    </subcellularLocation>
</comment>
<keyword evidence="20" id="KW-1185">Reference proteome</keyword>
<gene>
    <name evidence="19" type="ORF">A0U89_03975</name>
</gene>
<dbReference type="GO" id="GO:0008715">
    <property type="term" value="F:CDP-diacylglycerol diphosphatase activity"/>
    <property type="evidence" value="ECO:0007669"/>
    <property type="project" value="UniProtKB-EC"/>
</dbReference>
<dbReference type="AlphaFoldDB" id="A0A1D8US12"/>
<organism evidence="19 20">
    <name type="scientific">Kozakia baliensis</name>
    <dbReference type="NCBI Taxonomy" id="153496"/>
    <lineage>
        <taxon>Bacteria</taxon>
        <taxon>Pseudomonadati</taxon>
        <taxon>Pseudomonadota</taxon>
        <taxon>Alphaproteobacteria</taxon>
        <taxon>Acetobacterales</taxon>
        <taxon>Acetobacteraceae</taxon>
        <taxon>Kozakia</taxon>
    </lineage>
</organism>
<dbReference type="eggNOG" id="COG2134">
    <property type="taxonomic scope" value="Bacteria"/>
</dbReference>
<evidence type="ECO:0000256" key="7">
    <source>
        <dbReference type="ARBA" id="ARBA00019608"/>
    </source>
</evidence>
<dbReference type="RefSeq" id="WP_070402183.1">
    <property type="nucleotide sequence ID" value="NZ_BJVW01000002.1"/>
</dbReference>